<keyword evidence="2" id="KW-0472">Membrane</keyword>
<gene>
    <name evidence="3" type="ORF">NE398_17410</name>
</gene>
<accession>A0A9X4B1F8</accession>
<organism evidence="3 4">
    <name type="scientific">Clostridium tertium</name>
    <dbReference type="NCBI Taxonomy" id="1559"/>
    <lineage>
        <taxon>Bacteria</taxon>
        <taxon>Bacillati</taxon>
        <taxon>Bacillota</taxon>
        <taxon>Clostridia</taxon>
        <taxon>Eubacteriales</taxon>
        <taxon>Clostridiaceae</taxon>
        <taxon>Clostridium</taxon>
    </lineage>
</organism>
<evidence type="ECO:0000313" key="4">
    <source>
        <dbReference type="Proteomes" id="UP001141183"/>
    </source>
</evidence>
<dbReference type="AlphaFoldDB" id="A0A9X4B1F8"/>
<dbReference type="Proteomes" id="UP001141183">
    <property type="component" value="Unassembled WGS sequence"/>
</dbReference>
<evidence type="ECO:0000313" key="3">
    <source>
        <dbReference type="EMBL" id="MDC4241914.1"/>
    </source>
</evidence>
<evidence type="ECO:0000256" key="2">
    <source>
        <dbReference type="SAM" id="Phobius"/>
    </source>
</evidence>
<feature type="compositionally biased region" description="Basic and acidic residues" evidence="1">
    <location>
        <begin position="149"/>
        <end position="175"/>
    </location>
</feature>
<dbReference type="EMBL" id="JAMRYU010000021">
    <property type="protein sequence ID" value="MDC4241914.1"/>
    <property type="molecule type" value="Genomic_DNA"/>
</dbReference>
<sequence length="175" mass="20123">MFNKKVLIGTLIFSLLILIGFVQINIVNTRALSPIGNGEDNYQLVKEEFGEDFEEFIRDNAEIKIYTTDENNKNTTIKVSDKEFMINANNPITEKIYMLGSSIYNGFNSIKNKINDKIKSDDKDEETNSINENSQEDINESNQYDENNIESKDKNTNTNNDKLDKIVDDFLEKSN</sequence>
<name>A0A9X4B1F8_9CLOT</name>
<protein>
    <submittedName>
        <fullName evidence="3">Uncharacterized protein</fullName>
    </submittedName>
</protein>
<proteinExistence type="predicted"/>
<keyword evidence="2" id="KW-1133">Transmembrane helix</keyword>
<reference evidence="3" key="1">
    <citation type="submission" date="2022-05" db="EMBL/GenBank/DDBJ databases">
        <title>Draft genome sequence of Clostridium tertium strain CP3 isolated from Peru.</title>
        <authorList>
            <person name="Hurtado R."/>
            <person name="Lima L."/>
            <person name="Sousa T."/>
            <person name="Jaiswal A.K."/>
            <person name="Tiwari S."/>
            <person name="Maturrano L."/>
            <person name="Brenig B."/>
            <person name="Azevedo V."/>
        </authorList>
    </citation>
    <scope>NUCLEOTIDE SEQUENCE</scope>
    <source>
        <strain evidence="3">CP3</strain>
    </source>
</reference>
<keyword evidence="2" id="KW-0812">Transmembrane</keyword>
<feature type="transmembrane region" description="Helical" evidence="2">
    <location>
        <begin position="6"/>
        <end position="27"/>
    </location>
</feature>
<keyword evidence="4" id="KW-1185">Reference proteome</keyword>
<dbReference type="RefSeq" id="WP_272470638.1">
    <property type="nucleotide sequence ID" value="NZ_JAMRYU010000021.1"/>
</dbReference>
<comment type="caution">
    <text evidence="3">The sequence shown here is derived from an EMBL/GenBank/DDBJ whole genome shotgun (WGS) entry which is preliminary data.</text>
</comment>
<feature type="region of interest" description="Disordered" evidence="1">
    <location>
        <begin position="118"/>
        <end position="175"/>
    </location>
</feature>
<evidence type="ECO:0000256" key="1">
    <source>
        <dbReference type="SAM" id="MobiDB-lite"/>
    </source>
</evidence>